<dbReference type="FunFam" id="1.10.10.10:FF:000170">
    <property type="entry name" value="Vacuolar protein-sorting-associated protein 36"/>
    <property type="match status" value="1"/>
</dbReference>
<feature type="domain" description="GLUE N-terminal" evidence="8">
    <location>
        <begin position="1"/>
        <end position="138"/>
    </location>
</feature>
<dbReference type="InterPro" id="IPR036388">
    <property type="entry name" value="WH-like_DNA-bd_sf"/>
</dbReference>
<dbReference type="Proteomes" id="UP001347796">
    <property type="component" value="Unassembled WGS sequence"/>
</dbReference>
<dbReference type="GO" id="GO:0032266">
    <property type="term" value="F:phosphatidylinositol-3-phosphate binding"/>
    <property type="evidence" value="ECO:0007669"/>
    <property type="project" value="UniProtKB-UniRule"/>
</dbReference>
<evidence type="ECO:0000256" key="1">
    <source>
        <dbReference type="ARBA" id="ARBA00009697"/>
    </source>
</evidence>
<comment type="caution">
    <text evidence="9">The sequence shown here is derived from an EMBL/GenBank/DDBJ whole genome shotgun (WGS) entry which is preliminary data.</text>
</comment>
<dbReference type="EMBL" id="JAZGQO010000016">
    <property type="protein sequence ID" value="KAK6168363.1"/>
    <property type="molecule type" value="Genomic_DNA"/>
</dbReference>
<dbReference type="SUPFAM" id="SSF50729">
    <property type="entry name" value="PH domain-like"/>
    <property type="match status" value="1"/>
</dbReference>
<dbReference type="SUPFAM" id="SSF46785">
    <property type="entry name" value="Winged helix' DNA-binding domain"/>
    <property type="match status" value="1"/>
</dbReference>
<accession>A0AAN8J0W8</accession>
<dbReference type="Pfam" id="PF11605">
    <property type="entry name" value="Vps36_ESCRT-II"/>
    <property type="match status" value="1"/>
</dbReference>
<evidence type="ECO:0000256" key="7">
    <source>
        <dbReference type="RuleBase" id="RU367095"/>
    </source>
</evidence>
<comment type="similarity">
    <text evidence="1 7">Belongs to the VPS36 family.</text>
</comment>
<keyword evidence="4 7" id="KW-0963">Cytoplasm</keyword>
<dbReference type="InterPro" id="IPR021648">
    <property type="entry name" value="GLUE_dom"/>
</dbReference>
<reference evidence="9 10" key="1">
    <citation type="submission" date="2024-01" db="EMBL/GenBank/DDBJ databases">
        <title>The genome of the rayed Mediterranean limpet Patella caerulea (Linnaeus, 1758).</title>
        <authorList>
            <person name="Anh-Thu Weber A."/>
            <person name="Halstead-Nussloch G."/>
        </authorList>
    </citation>
    <scope>NUCLEOTIDE SEQUENCE [LARGE SCALE GENOMIC DNA]</scope>
    <source>
        <strain evidence="9">AATW-2023a</strain>
        <tissue evidence="9">Whole specimen</tissue>
    </source>
</reference>
<gene>
    <name evidence="9" type="ORF">SNE40_020914</name>
</gene>
<dbReference type="InterPro" id="IPR040608">
    <property type="entry name" value="Snf8/Vps36"/>
</dbReference>
<dbReference type="GO" id="GO:0043328">
    <property type="term" value="P:protein transport to vacuole involved in ubiquitin-dependent protein catabolic process via the multivesicular body sorting pathway"/>
    <property type="evidence" value="ECO:0007669"/>
    <property type="project" value="UniProtKB-UniRule"/>
</dbReference>
<evidence type="ECO:0000313" key="9">
    <source>
        <dbReference type="EMBL" id="KAK6168363.1"/>
    </source>
</evidence>
<keyword evidence="10" id="KW-1185">Reference proteome</keyword>
<evidence type="ECO:0000313" key="10">
    <source>
        <dbReference type="Proteomes" id="UP001347796"/>
    </source>
</evidence>
<dbReference type="InterPro" id="IPR037855">
    <property type="entry name" value="Vps36"/>
</dbReference>
<keyword evidence="3 7" id="KW-0813">Transport</keyword>
<dbReference type="GO" id="GO:0043130">
    <property type="term" value="F:ubiquitin binding"/>
    <property type="evidence" value="ECO:0007669"/>
    <property type="project" value="UniProtKB-UniRule"/>
</dbReference>
<organism evidence="9 10">
    <name type="scientific">Patella caerulea</name>
    <name type="common">Rayed Mediterranean limpet</name>
    <dbReference type="NCBI Taxonomy" id="87958"/>
    <lineage>
        <taxon>Eukaryota</taxon>
        <taxon>Metazoa</taxon>
        <taxon>Spiralia</taxon>
        <taxon>Lophotrochozoa</taxon>
        <taxon>Mollusca</taxon>
        <taxon>Gastropoda</taxon>
        <taxon>Patellogastropoda</taxon>
        <taxon>Patelloidea</taxon>
        <taxon>Patellidae</taxon>
        <taxon>Patella</taxon>
    </lineage>
</organism>
<sequence length="383" mass="43035">MDRLEWSDGSLMSGESHIDQQRGVGIYDGHDKTSFDFGMLSVTSHRLIWRDHRNRNSVIALPLSLVVYLEEQASGFAKSAKIIVHLKPAPTNKPAGPSTYSAHSYIRLSFRESGEREMLRSLNEALQARKWEQHVPVSQPTSQLSARHRPGIVGIERSIQQKNTNTNKKITVAFEDLSKLIDQAKEMVSLTRTIATKIKEKQGDITENETRKFKSYLLSMGIPNPVTRETHGTGDKYYTELAKQLASVLTQPVEECGGMMTLTDVYCRVNRARGMELLSPEDLLHACELMEVLHLPVRLRTFDSGVLVLQSQSQDEEKVISHTTQYVEEHGFSTAEELAQSIGVSVLLAKERLLLTEKVGGICRDETVEALKFFPNLFLTQPA</sequence>
<dbReference type="FunFam" id="1.10.10.10:FF:000416">
    <property type="entry name" value="Vacuolar protein-sorting-associated protein 36"/>
    <property type="match status" value="1"/>
</dbReference>
<dbReference type="Gene3D" id="6.10.140.260">
    <property type="match status" value="1"/>
</dbReference>
<dbReference type="GO" id="GO:0000814">
    <property type="term" value="C:ESCRT II complex"/>
    <property type="evidence" value="ECO:0007669"/>
    <property type="project" value="UniProtKB-UniRule"/>
</dbReference>
<dbReference type="PANTHER" id="PTHR13128">
    <property type="entry name" value="VACUOLAR PROTEIN-SORTING-ASSOCIATED PROTEIN 36"/>
    <property type="match status" value="1"/>
</dbReference>
<dbReference type="PANTHER" id="PTHR13128:SF12">
    <property type="entry name" value="VACUOLAR PROTEIN-SORTING-ASSOCIATED PROTEIN 36"/>
    <property type="match status" value="1"/>
</dbReference>
<dbReference type="AlphaFoldDB" id="A0AAN8J0W8"/>
<dbReference type="Gene3D" id="2.30.29.30">
    <property type="entry name" value="Pleckstrin-homology domain (PH domain)/Phosphotyrosine-binding domain (PTB)"/>
    <property type="match status" value="1"/>
</dbReference>
<proteinExistence type="inferred from homology"/>
<dbReference type="Gene3D" id="1.10.10.10">
    <property type="entry name" value="Winged helix-like DNA-binding domain superfamily/Winged helix DNA-binding domain"/>
    <property type="match status" value="2"/>
</dbReference>
<evidence type="ECO:0000256" key="5">
    <source>
        <dbReference type="ARBA" id="ARBA00022927"/>
    </source>
</evidence>
<dbReference type="InterPro" id="IPR036390">
    <property type="entry name" value="WH_DNA-bd_sf"/>
</dbReference>
<evidence type="ECO:0000256" key="4">
    <source>
        <dbReference type="ARBA" id="ARBA00022490"/>
    </source>
</evidence>
<comment type="subunit">
    <text evidence="7">Component of the endosomal sorting complex required for transport II (ESCRT-II).</text>
</comment>
<evidence type="ECO:0000256" key="6">
    <source>
        <dbReference type="ARBA" id="ARBA00030114"/>
    </source>
</evidence>
<evidence type="ECO:0000259" key="8">
    <source>
        <dbReference type="PROSITE" id="PS51495"/>
    </source>
</evidence>
<comment type="function">
    <text evidence="7">Component of the ESCRT-II complex (endosomal sorting complex required for transport II), which is required for multivesicular body (MVB) formation and sorting of endosomal cargo proteins into MVBs.</text>
</comment>
<evidence type="ECO:0000256" key="3">
    <source>
        <dbReference type="ARBA" id="ARBA00022448"/>
    </source>
</evidence>
<keyword evidence="7" id="KW-0967">Endosome</keyword>
<protein>
    <recommendedName>
        <fullName evidence="2 7">Vacuolar protein-sorting-associated protein 36</fullName>
    </recommendedName>
    <alternativeName>
        <fullName evidence="6 7">ESCRT-II complex subunit VPS36</fullName>
    </alternativeName>
</protein>
<evidence type="ECO:0000256" key="2">
    <source>
        <dbReference type="ARBA" id="ARBA00017953"/>
    </source>
</evidence>
<dbReference type="Pfam" id="PF04157">
    <property type="entry name" value="EAP30"/>
    <property type="match status" value="1"/>
</dbReference>
<dbReference type="GO" id="GO:0031902">
    <property type="term" value="C:late endosome membrane"/>
    <property type="evidence" value="ECO:0007669"/>
    <property type="project" value="UniProtKB-UniRule"/>
</dbReference>
<name>A0AAN8J0W8_PATCE</name>
<comment type="subcellular location">
    <subcellularLocation>
        <location evidence="7">Cytoplasm</location>
    </subcellularLocation>
    <subcellularLocation>
        <location evidence="7">Endosome</location>
    </subcellularLocation>
</comment>
<dbReference type="PROSITE" id="PS51495">
    <property type="entry name" value="GLUE"/>
    <property type="match status" value="1"/>
</dbReference>
<keyword evidence="5 7" id="KW-0653">Protein transport</keyword>
<dbReference type="InterPro" id="IPR011993">
    <property type="entry name" value="PH-like_dom_sf"/>
</dbReference>